<protein>
    <submittedName>
        <fullName evidence="1">Uncharacterized protein</fullName>
    </submittedName>
</protein>
<dbReference type="PANTHER" id="PTHR33050">
    <property type="entry name" value="REVERSE TRANSCRIPTASE DOMAIN-CONTAINING PROTEIN"/>
    <property type="match status" value="1"/>
</dbReference>
<reference evidence="1" key="1">
    <citation type="submission" date="2021-01" db="EMBL/GenBank/DDBJ databases">
        <title>Phytophthora aleatoria, a newly-described species from Pinus radiata is distinct from Phytophthora cactorum isolates based on comparative genomics.</title>
        <authorList>
            <person name="Mcdougal R."/>
            <person name="Panda P."/>
            <person name="Williams N."/>
            <person name="Studholme D.J."/>
        </authorList>
    </citation>
    <scope>NUCLEOTIDE SEQUENCE</scope>
    <source>
        <strain evidence="1">NZFS 3830</strain>
    </source>
</reference>
<dbReference type="VEuPathDB" id="FungiDB:PC110_g16227"/>
<dbReference type="EMBL" id="JAENGZ010000659">
    <property type="protein sequence ID" value="KAG6955657.1"/>
    <property type="molecule type" value="Genomic_DNA"/>
</dbReference>
<name>A0A8T1U596_9STRA</name>
<gene>
    <name evidence="1" type="ORF">JG687_00011068</name>
</gene>
<dbReference type="AlphaFoldDB" id="A0A8T1U596"/>
<evidence type="ECO:0000313" key="1">
    <source>
        <dbReference type="EMBL" id="KAG6955657.1"/>
    </source>
</evidence>
<proteinExistence type="predicted"/>
<dbReference type="OrthoDB" id="125279at2759"/>
<organism evidence="1 2">
    <name type="scientific">Phytophthora cactorum</name>
    <dbReference type="NCBI Taxonomy" id="29920"/>
    <lineage>
        <taxon>Eukaryota</taxon>
        <taxon>Sar</taxon>
        <taxon>Stramenopiles</taxon>
        <taxon>Oomycota</taxon>
        <taxon>Peronosporomycetes</taxon>
        <taxon>Peronosporales</taxon>
        <taxon>Peronosporaceae</taxon>
        <taxon>Phytophthora</taxon>
    </lineage>
</organism>
<dbReference type="Proteomes" id="UP000688947">
    <property type="component" value="Unassembled WGS sequence"/>
</dbReference>
<dbReference type="InterPro" id="IPR052055">
    <property type="entry name" value="Hepadnavirus_pol/RT"/>
</dbReference>
<dbReference type="PANTHER" id="PTHR33050:SF7">
    <property type="entry name" value="RIBONUCLEASE H"/>
    <property type="match status" value="1"/>
</dbReference>
<evidence type="ECO:0000313" key="2">
    <source>
        <dbReference type="Proteomes" id="UP000688947"/>
    </source>
</evidence>
<accession>A0A8T1U596</accession>
<comment type="caution">
    <text evidence="1">The sequence shown here is derived from an EMBL/GenBank/DDBJ whole genome shotgun (WGS) entry which is preliminary data.</text>
</comment>
<sequence>MLVKGLRQGQDDGRYLVLGVDLLGQLDGVTCSPFGAVPKGNVDLTVIARIIHDLSYPVTESVNDHSAKVSNVLVSYDGTLALVSRIIEVEAEDHGKANMMTGDVARAFRNVPLAASAVGRFAGSVPELEIMVIDLVCPFGWTNSPAYYWVAGAAIKHIYASTLPDKQQTSSRPPIPFDSKAWWDDQILIEPDVGTRLVDANISIRAAMVGVLGPNACNEEKFSRWFRVGRALGLLWNLDKMTLSIPPEKIEKARQRIRSMLVSPTTTRRRLNELLRSLRHVATCIPAAKAFFQRITTLAKRTPRFASVRVSTEAKEDFKWFCAVLYQSKLNAVPLSRFAQTEVPNWHVFMNASDFGLCCLLPARNEFIQVEFSALEKARIAKSKTDDSVEFEISLMRVDERCFRRRAVALTYRASRGSVWTMWMLMPLSSVRTVCTYRSLE</sequence>